<evidence type="ECO:0000256" key="1">
    <source>
        <dbReference type="SAM" id="MobiDB-lite"/>
    </source>
</evidence>
<dbReference type="PANTHER" id="PTHR34196">
    <property type="entry name" value="OS02G0697700 PROTEIN"/>
    <property type="match status" value="1"/>
</dbReference>
<sequence length="198" mass="22511">MVGIFSRLSLYMRSHPATSLLLDKKETLIPAVVDESRETRNRGSMDLCQNGVECNTEFWPVEHPIEPPDEDQPVKCPMPDSSVMNDGRMQEERFCDSLWKRTDLSAVMNKEGMVVVAAEPPPARAVRKRHHTSTQGDHTLTPLLRTPPPQPLPTQNITIFQMLQQQFNKALLGALYLLQRPKKRKHCDGHGFRKTSQS</sequence>
<organism evidence="2 3">
    <name type="scientific">Camellia sinensis var. sinensis</name>
    <name type="common">China tea</name>
    <dbReference type="NCBI Taxonomy" id="542762"/>
    <lineage>
        <taxon>Eukaryota</taxon>
        <taxon>Viridiplantae</taxon>
        <taxon>Streptophyta</taxon>
        <taxon>Embryophyta</taxon>
        <taxon>Tracheophyta</taxon>
        <taxon>Spermatophyta</taxon>
        <taxon>Magnoliopsida</taxon>
        <taxon>eudicotyledons</taxon>
        <taxon>Gunneridae</taxon>
        <taxon>Pentapetalae</taxon>
        <taxon>asterids</taxon>
        <taxon>Ericales</taxon>
        <taxon>Theaceae</taxon>
        <taxon>Camellia</taxon>
    </lineage>
</organism>
<comment type="caution">
    <text evidence="2">The sequence shown here is derived from an EMBL/GenBank/DDBJ whole genome shotgun (WGS) entry which is preliminary data.</text>
</comment>
<feature type="region of interest" description="Disordered" evidence="1">
    <location>
        <begin position="122"/>
        <end position="149"/>
    </location>
</feature>
<dbReference type="AlphaFoldDB" id="A0A4S4EYJ1"/>
<reference evidence="2 3" key="1">
    <citation type="journal article" date="2018" name="Proc. Natl. Acad. Sci. U.S.A.">
        <title>Draft genome sequence of Camellia sinensis var. sinensis provides insights into the evolution of the tea genome and tea quality.</title>
        <authorList>
            <person name="Wei C."/>
            <person name="Yang H."/>
            <person name="Wang S."/>
            <person name="Zhao J."/>
            <person name="Liu C."/>
            <person name="Gao L."/>
            <person name="Xia E."/>
            <person name="Lu Y."/>
            <person name="Tai Y."/>
            <person name="She G."/>
            <person name="Sun J."/>
            <person name="Cao H."/>
            <person name="Tong W."/>
            <person name="Gao Q."/>
            <person name="Li Y."/>
            <person name="Deng W."/>
            <person name="Jiang X."/>
            <person name="Wang W."/>
            <person name="Chen Q."/>
            <person name="Zhang S."/>
            <person name="Li H."/>
            <person name="Wu J."/>
            <person name="Wang P."/>
            <person name="Li P."/>
            <person name="Shi C."/>
            <person name="Zheng F."/>
            <person name="Jian J."/>
            <person name="Huang B."/>
            <person name="Shan D."/>
            <person name="Shi M."/>
            <person name="Fang C."/>
            <person name="Yue Y."/>
            <person name="Li F."/>
            <person name="Li D."/>
            <person name="Wei S."/>
            <person name="Han B."/>
            <person name="Jiang C."/>
            <person name="Yin Y."/>
            <person name="Xia T."/>
            <person name="Zhang Z."/>
            <person name="Bennetzen J.L."/>
            <person name="Zhao S."/>
            <person name="Wan X."/>
        </authorList>
    </citation>
    <scope>NUCLEOTIDE SEQUENCE [LARGE SCALE GENOMIC DNA]</scope>
    <source>
        <strain evidence="3">cv. Shuchazao</strain>
        <tissue evidence="2">Leaf</tissue>
    </source>
</reference>
<evidence type="ECO:0000313" key="2">
    <source>
        <dbReference type="EMBL" id="THG22143.1"/>
    </source>
</evidence>
<proteinExistence type="predicted"/>
<gene>
    <name evidence="2" type="ORF">TEA_023586</name>
</gene>
<evidence type="ECO:0000313" key="3">
    <source>
        <dbReference type="Proteomes" id="UP000306102"/>
    </source>
</evidence>
<dbReference type="PANTHER" id="PTHR34196:SF4">
    <property type="entry name" value="OS06G0208200 PROTEIN"/>
    <property type="match status" value="1"/>
</dbReference>
<dbReference type="Proteomes" id="UP000306102">
    <property type="component" value="Unassembled WGS sequence"/>
</dbReference>
<keyword evidence="3" id="KW-1185">Reference proteome</keyword>
<dbReference type="EMBL" id="SDRB02000958">
    <property type="protein sequence ID" value="THG22143.1"/>
    <property type="molecule type" value="Genomic_DNA"/>
</dbReference>
<name>A0A4S4EYJ1_CAMSN</name>
<protein>
    <submittedName>
        <fullName evidence="2">Uncharacterized protein</fullName>
    </submittedName>
</protein>
<accession>A0A4S4EYJ1</accession>